<proteinExistence type="predicted"/>
<comment type="caution">
    <text evidence="1">The sequence shown here is derived from an EMBL/GenBank/DDBJ whole genome shotgun (WGS) entry which is preliminary data.</text>
</comment>
<dbReference type="AlphaFoldDB" id="A0AAP4TZ84"/>
<dbReference type="EMBL" id="JAUORK010000005">
    <property type="protein sequence ID" value="MDO6671711.1"/>
    <property type="molecule type" value="Genomic_DNA"/>
</dbReference>
<accession>A0AAP4TZ84</accession>
<reference evidence="1" key="1">
    <citation type="submission" date="2023-07" db="EMBL/GenBank/DDBJ databases">
        <title>Genome content predicts the carbon catabolic preferences of heterotrophic bacteria.</title>
        <authorList>
            <person name="Gralka M."/>
        </authorList>
    </citation>
    <scope>NUCLEOTIDE SEQUENCE</scope>
    <source>
        <strain evidence="1">C2R13</strain>
    </source>
</reference>
<protein>
    <submittedName>
        <fullName evidence="1">DUF3445 domain-containing protein</fullName>
    </submittedName>
</protein>
<gene>
    <name evidence="1" type="ORF">Q4535_06210</name>
</gene>
<evidence type="ECO:0000313" key="2">
    <source>
        <dbReference type="Proteomes" id="UP001170481"/>
    </source>
</evidence>
<organism evidence="1 2">
    <name type="scientific">Cobetia amphilecti</name>
    <dbReference type="NCBI Taxonomy" id="1055104"/>
    <lineage>
        <taxon>Bacteria</taxon>
        <taxon>Pseudomonadati</taxon>
        <taxon>Pseudomonadota</taxon>
        <taxon>Gammaproteobacteria</taxon>
        <taxon>Oceanospirillales</taxon>
        <taxon>Halomonadaceae</taxon>
        <taxon>Cobetia</taxon>
    </lineage>
</organism>
<evidence type="ECO:0000313" key="1">
    <source>
        <dbReference type="EMBL" id="MDO6671711.1"/>
    </source>
</evidence>
<dbReference type="InterPro" id="IPR021848">
    <property type="entry name" value="HODM_asu-like"/>
</dbReference>
<dbReference type="RefSeq" id="WP_303567879.1">
    <property type="nucleotide sequence ID" value="NZ_JAUORK010000005.1"/>
</dbReference>
<dbReference type="Pfam" id="PF11927">
    <property type="entry name" value="HODM_asu-like"/>
    <property type="match status" value="1"/>
</dbReference>
<sequence length="351" mass="40180">MQFSPRDDQAFHGLFTFKNSDHAIQRFPFPFPEDEYRYSVNIEPHTLPGKPGSITEHMLDIDEHYLSEIAERERVLAKDPRRCLVMPHMQPAAWDFLEFVMTHYARDYPEAFSFERDGDDCVWRNHLLGLEQAFCMGDDASLPLPPLDYIGRQMQGDIALLDQRDGDLFMDAGMITCPADWSLAFDAGMSFKQWHGPVPLAHEMGVFDRALKYLCAIQVGGPVRRLNWTMTIHPRMDSSPETYAEWGSDRTTITPENAGRDVHLRVELQTLVRMPRSHALFFGIRTYLISLEDLCTNPVWQTRLLKVLKTLPAELIDYKGLTRYLPSVLEWMEAREASVAANAEATAQAAV</sequence>
<name>A0AAP4TZ84_9GAMM</name>
<dbReference type="Proteomes" id="UP001170481">
    <property type="component" value="Unassembled WGS sequence"/>
</dbReference>